<evidence type="ECO:0000313" key="1">
    <source>
        <dbReference type="EMBL" id="KAK2841738.1"/>
    </source>
</evidence>
<evidence type="ECO:0000313" key="2">
    <source>
        <dbReference type="Proteomes" id="UP001187415"/>
    </source>
</evidence>
<dbReference type="EMBL" id="JAUPFM010000009">
    <property type="protein sequence ID" value="KAK2841738.1"/>
    <property type="molecule type" value="Genomic_DNA"/>
</dbReference>
<accession>A0AA88MSH7</accession>
<keyword evidence="2" id="KW-1185">Reference proteome</keyword>
<protein>
    <submittedName>
        <fullName evidence="1">Uncharacterized protein</fullName>
    </submittedName>
</protein>
<sequence>MCRAGLRSGDVVTRIVVLLEQPFQAGFRVVTREAGLSLDLGPQRATEPALPRGPRCELLVRCRRPTSGPNHPNVAAGTGQLLPSVVDDAGLRGRNGQWQNQPRASAPADQRLVQGVLLG</sequence>
<dbReference type="AlphaFoldDB" id="A0AA88MSH7"/>
<dbReference type="Proteomes" id="UP001187415">
    <property type="component" value="Unassembled WGS sequence"/>
</dbReference>
<reference evidence="1" key="1">
    <citation type="submission" date="2023-07" db="EMBL/GenBank/DDBJ databases">
        <title>Chromosome-level Genome Assembly of Striped Snakehead (Channa striata).</title>
        <authorList>
            <person name="Liu H."/>
        </authorList>
    </citation>
    <scope>NUCLEOTIDE SEQUENCE</scope>
    <source>
        <strain evidence="1">Gz</strain>
        <tissue evidence="1">Muscle</tissue>
    </source>
</reference>
<comment type="caution">
    <text evidence="1">The sequence shown here is derived from an EMBL/GenBank/DDBJ whole genome shotgun (WGS) entry which is preliminary data.</text>
</comment>
<name>A0AA88MSH7_CHASR</name>
<proteinExistence type="predicted"/>
<gene>
    <name evidence="1" type="ORF">Q5P01_011938</name>
</gene>
<organism evidence="1 2">
    <name type="scientific">Channa striata</name>
    <name type="common">Snakehead murrel</name>
    <name type="synonym">Ophicephalus striatus</name>
    <dbReference type="NCBI Taxonomy" id="64152"/>
    <lineage>
        <taxon>Eukaryota</taxon>
        <taxon>Metazoa</taxon>
        <taxon>Chordata</taxon>
        <taxon>Craniata</taxon>
        <taxon>Vertebrata</taxon>
        <taxon>Euteleostomi</taxon>
        <taxon>Actinopterygii</taxon>
        <taxon>Neopterygii</taxon>
        <taxon>Teleostei</taxon>
        <taxon>Neoteleostei</taxon>
        <taxon>Acanthomorphata</taxon>
        <taxon>Anabantaria</taxon>
        <taxon>Anabantiformes</taxon>
        <taxon>Channoidei</taxon>
        <taxon>Channidae</taxon>
        <taxon>Channa</taxon>
    </lineage>
</organism>